<evidence type="ECO:0000313" key="3">
    <source>
        <dbReference type="EMBL" id="KAJ2904765.1"/>
    </source>
</evidence>
<reference evidence="3" key="1">
    <citation type="submission" date="2022-07" db="EMBL/GenBank/DDBJ databases">
        <title>Draft genome sequence of Zalerion maritima ATCC 34329, a (micro)plastics degrading marine fungus.</title>
        <authorList>
            <person name="Paco A."/>
            <person name="Goncalves M.F.M."/>
            <person name="Rocha-Santos T.A.P."/>
            <person name="Alves A."/>
        </authorList>
    </citation>
    <scope>NUCLEOTIDE SEQUENCE</scope>
    <source>
        <strain evidence="3">ATCC 34329</strain>
    </source>
</reference>
<dbReference type="AlphaFoldDB" id="A0AAD5RUZ2"/>
<feature type="compositionally biased region" description="Low complexity" evidence="1">
    <location>
        <begin position="636"/>
        <end position="651"/>
    </location>
</feature>
<name>A0AAD5RUZ2_9PEZI</name>
<feature type="region of interest" description="Disordered" evidence="1">
    <location>
        <begin position="623"/>
        <end position="862"/>
    </location>
</feature>
<feature type="region of interest" description="Disordered" evidence="1">
    <location>
        <begin position="445"/>
        <end position="569"/>
    </location>
</feature>
<feature type="compositionally biased region" description="Polar residues" evidence="1">
    <location>
        <begin position="835"/>
        <end position="847"/>
    </location>
</feature>
<evidence type="ECO:0000313" key="4">
    <source>
        <dbReference type="Proteomes" id="UP001201980"/>
    </source>
</evidence>
<gene>
    <name evidence="3" type="ORF">MKZ38_007273</name>
</gene>
<evidence type="ECO:0000256" key="2">
    <source>
        <dbReference type="SAM" id="Phobius"/>
    </source>
</evidence>
<organism evidence="3 4">
    <name type="scientific">Zalerion maritima</name>
    <dbReference type="NCBI Taxonomy" id="339359"/>
    <lineage>
        <taxon>Eukaryota</taxon>
        <taxon>Fungi</taxon>
        <taxon>Dikarya</taxon>
        <taxon>Ascomycota</taxon>
        <taxon>Pezizomycotina</taxon>
        <taxon>Sordariomycetes</taxon>
        <taxon>Lulworthiomycetidae</taxon>
        <taxon>Lulworthiales</taxon>
        <taxon>Lulworthiaceae</taxon>
        <taxon>Zalerion</taxon>
    </lineage>
</organism>
<comment type="caution">
    <text evidence="3">The sequence shown here is derived from an EMBL/GenBank/DDBJ whole genome shotgun (WGS) entry which is preliminary data.</text>
</comment>
<dbReference type="EMBL" id="JAKWBI020000045">
    <property type="protein sequence ID" value="KAJ2904765.1"/>
    <property type="molecule type" value="Genomic_DNA"/>
</dbReference>
<feature type="transmembrane region" description="Helical" evidence="2">
    <location>
        <begin position="157"/>
        <end position="177"/>
    </location>
</feature>
<keyword evidence="4" id="KW-1185">Reference proteome</keyword>
<feature type="transmembrane region" description="Helical" evidence="2">
    <location>
        <begin position="189"/>
        <end position="210"/>
    </location>
</feature>
<feature type="compositionally biased region" description="Low complexity" evidence="1">
    <location>
        <begin position="747"/>
        <end position="762"/>
    </location>
</feature>
<accession>A0AAD5RUZ2</accession>
<feature type="compositionally biased region" description="Polar residues" evidence="1">
    <location>
        <begin position="795"/>
        <end position="808"/>
    </location>
</feature>
<evidence type="ECO:0000256" key="1">
    <source>
        <dbReference type="SAM" id="MobiDB-lite"/>
    </source>
</evidence>
<keyword evidence="2" id="KW-0812">Transmembrane</keyword>
<dbReference type="Proteomes" id="UP001201980">
    <property type="component" value="Unassembled WGS sequence"/>
</dbReference>
<protein>
    <submittedName>
        <fullName evidence="3">Uncharacterized protein</fullName>
    </submittedName>
</protein>
<keyword evidence="2" id="KW-1133">Transmembrane helix</keyword>
<feature type="transmembrane region" description="Helical" evidence="2">
    <location>
        <begin position="222"/>
        <end position="243"/>
    </location>
</feature>
<feature type="compositionally biased region" description="Polar residues" evidence="1">
    <location>
        <begin position="541"/>
        <end position="550"/>
    </location>
</feature>
<feature type="compositionally biased region" description="Polar residues" evidence="1">
    <location>
        <begin position="519"/>
        <end position="528"/>
    </location>
</feature>
<sequence length="862" mass="91907">MPPLPDVLLDVLLNSTNSTNSTIGSGSGSNFPSNFTEAVSGGGGNDSATNPDPPDYLQVICAWPVSGQYGPGSYVRYYSLQRTYSQQCLHHQKWALEEHQSYKSRALSGNMQRFLCQGGSLAVKEVLRSALRRASSLYYVLVSTCVLARKAEWLRNACLAAALLFPAVAALHSIVLATLHNPLAVDMDVFGAFQLCSIGILAAPVTVRLSRTYFYDPGRNMIFLWTGLILAGLLSLTIEFYRITPVPCSTTDPSFLSSKMAPSQFPYGETCGLTCSSSLGPYNPMRRGAADDIYVIPAPTKLTFNTATLLAAACCIPAVLSLVSMWYKILEINWKSRFGPPSLDETIEGTNGATVGKMKGVNEGIRFFLSVIEVPVFCGAVLAILVIGEMNFFSTQVFYQTEPIQSIGQWAPVVGTGLAALGSGYIFLATDADQIEGDRRERRRRRLGHEGGRQQEEEEELGGDGDEHHCNCSHSHHGIDPGPPAPESFPHPLSTSPRSSGDRDATSIDLNDMAVIDSTDINGRSCTPPSTPRRASPNPSPSCSRSQDQITPPPAAHLPSSDVANAGNRPRVAQVLTRIGRLLGTAQPDWFDDSDFKHGRALDFPEIPGEKQRNPDLTAIQKTYNQPRDDDYDDVAGGASRGGSRSRAASRLGSMRSFSMEEEGDDASSPGGGGPISRRSTCPPHQPPYTAVGLPVPLRNFSPRGSASYAGRAKRSNTLPVNPGGGTRSSIDSNGNGNGDPSTAAGPSRGRTASSSSSSRDLPPSPQMMQRPARRDTLTVPGSSTSPQPHFPVSISMSAQTPSARNNPPGSPMESLVPPSPISPAVVVSGEGGNPTLSESPSQQPTRRGSDESPPPTRGLPS</sequence>
<feature type="transmembrane region" description="Helical" evidence="2">
    <location>
        <begin position="367"/>
        <end position="387"/>
    </location>
</feature>
<feature type="compositionally biased region" description="Polar residues" evidence="1">
    <location>
        <begin position="728"/>
        <end position="741"/>
    </location>
</feature>
<feature type="transmembrane region" description="Helical" evidence="2">
    <location>
        <begin position="307"/>
        <end position="327"/>
    </location>
</feature>
<keyword evidence="2" id="KW-0472">Membrane</keyword>
<proteinExistence type="predicted"/>
<feature type="transmembrane region" description="Helical" evidence="2">
    <location>
        <begin position="407"/>
        <end position="430"/>
    </location>
</feature>
<feature type="compositionally biased region" description="Pro residues" evidence="1">
    <location>
        <begin position="853"/>
        <end position="862"/>
    </location>
</feature>